<evidence type="ECO:0000256" key="11">
    <source>
        <dbReference type="ARBA" id="ARBA00023136"/>
    </source>
</evidence>
<evidence type="ECO:0000256" key="7">
    <source>
        <dbReference type="ARBA" id="ARBA00022729"/>
    </source>
</evidence>
<keyword evidence="5" id="KW-0597">Phosphoprotein</keyword>
<dbReference type="GO" id="GO:0043235">
    <property type="term" value="C:receptor complex"/>
    <property type="evidence" value="ECO:0007669"/>
    <property type="project" value="TreeGrafter"/>
</dbReference>
<evidence type="ECO:0000256" key="6">
    <source>
        <dbReference type="ARBA" id="ARBA00022692"/>
    </source>
</evidence>
<dbReference type="SMART" id="SM00179">
    <property type="entry name" value="EGF_CA"/>
    <property type="match status" value="1"/>
</dbReference>
<dbReference type="SMART" id="SM00181">
    <property type="entry name" value="EGF"/>
    <property type="match status" value="1"/>
</dbReference>
<keyword evidence="8" id="KW-0677">Repeat</keyword>
<keyword evidence="12 14" id="KW-1015">Disulfide bond</keyword>
<evidence type="ECO:0000256" key="14">
    <source>
        <dbReference type="PROSITE-ProRule" id="PRU00076"/>
    </source>
</evidence>
<dbReference type="InterPro" id="IPR000742">
    <property type="entry name" value="EGF"/>
</dbReference>
<dbReference type="GO" id="GO:0016324">
    <property type="term" value="C:apical plasma membrane"/>
    <property type="evidence" value="ECO:0007669"/>
    <property type="project" value="UniProtKB-SubCell"/>
</dbReference>
<keyword evidence="6" id="KW-0812">Transmembrane</keyword>
<dbReference type="GO" id="GO:0003002">
    <property type="term" value="P:regionalization"/>
    <property type="evidence" value="ECO:0007669"/>
    <property type="project" value="UniProtKB-ARBA"/>
</dbReference>
<dbReference type="PANTHER" id="PTHR45836:SF23">
    <property type="entry name" value="NEUROGENIC LOCUS NOTCH HOMOLOG PROTEIN 1"/>
    <property type="match status" value="1"/>
</dbReference>
<sequence>MFANVLPGYTGSNCQFHINECDSQPCQSGGTCVDHVGVTLATVRLDIQECTTFVDWCSTNPCMNGATCMQLNNTYGCTCQPGWTGKLCDVSMVSCSDAAAQKVL</sequence>
<accession>A0AAV4XJE7</accession>
<evidence type="ECO:0000256" key="10">
    <source>
        <dbReference type="ARBA" id="ARBA00022989"/>
    </source>
</evidence>
<dbReference type="GO" id="GO:0051241">
    <property type="term" value="P:negative regulation of multicellular organismal process"/>
    <property type="evidence" value="ECO:0007669"/>
    <property type="project" value="UniProtKB-ARBA"/>
</dbReference>
<evidence type="ECO:0000256" key="5">
    <source>
        <dbReference type="ARBA" id="ARBA00022553"/>
    </source>
</evidence>
<feature type="disulfide bond" evidence="14">
    <location>
        <begin position="79"/>
        <end position="88"/>
    </location>
</feature>
<dbReference type="FunFam" id="2.10.25.10:FF:000565">
    <property type="entry name" value="Predicted protein"/>
    <property type="match status" value="1"/>
</dbReference>
<keyword evidence="7" id="KW-0732">Signal</keyword>
<dbReference type="GO" id="GO:0007219">
    <property type="term" value="P:Notch signaling pathway"/>
    <property type="evidence" value="ECO:0007669"/>
    <property type="project" value="TreeGrafter"/>
</dbReference>
<dbReference type="Gene3D" id="2.10.25.10">
    <property type="entry name" value="Laminin"/>
    <property type="match status" value="2"/>
</dbReference>
<name>A0AAV4XJE7_CAEEX</name>
<evidence type="ECO:0000313" key="17">
    <source>
        <dbReference type="Proteomes" id="UP001054945"/>
    </source>
</evidence>
<evidence type="ECO:0000256" key="4">
    <source>
        <dbReference type="ARBA" id="ARBA00022536"/>
    </source>
</evidence>
<dbReference type="GO" id="GO:0051093">
    <property type="term" value="P:negative regulation of developmental process"/>
    <property type="evidence" value="ECO:0007669"/>
    <property type="project" value="UniProtKB-ARBA"/>
</dbReference>
<keyword evidence="9" id="KW-0221">Differentiation</keyword>
<protein>
    <recommendedName>
        <fullName evidence="15">EGF-like domain-containing protein</fullName>
    </recommendedName>
</protein>
<keyword evidence="2" id="KW-0217">Developmental protein</keyword>
<dbReference type="GO" id="GO:0005509">
    <property type="term" value="F:calcium ion binding"/>
    <property type="evidence" value="ECO:0007669"/>
    <property type="project" value="InterPro"/>
</dbReference>
<dbReference type="PROSITE" id="PS01186">
    <property type="entry name" value="EGF_2"/>
    <property type="match status" value="1"/>
</dbReference>
<dbReference type="GO" id="GO:0080090">
    <property type="term" value="P:regulation of primary metabolic process"/>
    <property type="evidence" value="ECO:0007669"/>
    <property type="project" value="UniProtKB-ARBA"/>
</dbReference>
<dbReference type="EMBL" id="BPLR01000324">
    <property type="protein sequence ID" value="GIY93903.1"/>
    <property type="molecule type" value="Genomic_DNA"/>
</dbReference>
<dbReference type="InterPro" id="IPR001881">
    <property type="entry name" value="EGF-like_Ca-bd_dom"/>
</dbReference>
<keyword evidence="4 14" id="KW-0245">EGF-like domain</keyword>
<dbReference type="GO" id="GO:0048592">
    <property type="term" value="P:eye morphogenesis"/>
    <property type="evidence" value="ECO:0007669"/>
    <property type="project" value="UniProtKB-ARBA"/>
</dbReference>
<evidence type="ECO:0000256" key="3">
    <source>
        <dbReference type="ARBA" id="ARBA00022475"/>
    </source>
</evidence>
<proteinExistence type="predicted"/>
<evidence type="ECO:0000256" key="12">
    <source>
        <dbReference type="ARBA" id="ARBA00023157"/>
    </source>
</evidence>
<dbReference type="PRINTS" id="PR00010">
    <property type="entry name" value="EGFBLOOD"/>
</dbReference>
<comment type="caution">
    <text evidence="14">Lacks conserved residue(s) required for the propagation of feature annotation.</text>
</comment>
<comment type="subcellular location">
    <subcellularLocation>
        <location evidence="1">Apical cell membrane</location>
        <topology evidence="1">Single-pass type I membrane protein</topology>
    </subcellularLocation>
</comment>
<evidence type="ECO:0000256" key="13">
    <source>
        <dbReference type="ARBA" id="ARBA00023180"/>
    </source>
</evidence>
<dbReference type="Pfam" id="PF00008">
    <property type="entry name" value="EGF"/>
    <property type="match status" value="1"/>
</dbReference>
<dbReference type="PANTHER" id="PTHR45836">
    <property type="entry name" value="SLIT HOMOLOG"/>
    <property type="match status" value="1"/>
</dbReference>
<evidence type="ECO:0000256" key="1">
    <source>
        <dbReference type="ARBA" id="ARBA00004247"/>
    </source>
</evidence>
<dbReference type="AlphaFoldDB" id="A0AAV4XJE7"/>
<comment type="caution">
    <text evidence="16">The sequence shown here is derived from an EMBL/GenBank/DDBJ whole genome shotgun (WGS) entry which is preliminary data.</text>
</comment>
<dbReference type="PROSITE" id="PS50026">
    <property type="entry name" value="EGF_3"/>
    <property type="match status" value="1"/>
</dbReference>
<feature type="domain" description="EGF-like" evidence="15">
    <location>
        <begin position="53"/>
        <end position="89"/>
    </location>
</feature>
<reference evidence="16 17" key="1">
    <citation type="submission" date="2021-06" db="EMBL/GenBank/DDBJ databases">
        <title>Caerostris extrusa draft genome.</title>
        <authorList>
            <person name="Kono N."/>
            <person name="Arakawa K."/>
        </authorList>
    </citation>
    <scope>NUCLEOTIDE SEQUENCE [LARGE SCALE GENOMIC DNA]</scope>
</reference>
<dbReference type="Proteomes" id="UP001054945">
    <property type="component" value="Unassembled WGS sequence"/>
</dbReference>
<evidence type="ECO:0000259" key="15">
    <source>
        <dbReference type="PROSITE" id="PS50026"/>
    </source>
</evidence>
<dbReference type="CDD" id="cd00054">
    <property type="entry name" value="EGF_CA"/>
    <property type="match status" value="1"/>
</dbReference>
<dbReference type="GO" id="GO:0060255">
    <property type="term" value="P:regulation of macromolecule metabolic process"/>
    <property type="evidence" value="ECO:0007669"/>
    <property type="project" value="UniProtKB-ARBA"/>
</dbReference>
<dbReference type="GO" id="GO:0009967">
    <property type="term" value="P:positive regulation of signal transduction"/>
    <property type="evidence" value="ECO:0007669"/>
    <property type="project" value="UniProtKB-ARBA"/>
</dbReference>
<dbReference type="SUPFAM" id="SSF57196">
    <property type="entry name" value="EGF/Laminin"/>
    <property type="match status" value="2"/>
</dbReference>
<gene>
    <name evidence="16" type="ORF">CEXT_608941</name>
</gene>
<keyword evidence="10" id="KW-1133">Transmembrane helix</keyword>
<evidence type="ECO:0000256" key="9">
    <source>
        <dbReference type="ARBA" id="ARBA00022782"/>
    </source>
</evidence>
<evidence type="ECO:0000256" key="8">
    <source>
        <dbReference type="ARBA" id="ARBA00022737"/>
    </source>
</evidence>
<keyword evidence="11" id="KW-0472">Membrane</keyword>
<evidence type="ECO:0000313" key="16">
    <source>
        <dbReference type="EMBL" id="GIY93903.1"/>
    </source>
</evidence>
<dbReference type="PROSITE" id="PS00022">
    <property type="entry name" value="EGF_1"/>
    <property type="match status" value="1"/>
</dbReference>
<organism evidence="16 17">
    <name type="scientific">Caerostris extrusa</name>
    <name type="common">Bark spider</name>
    <name type="synonym">Caerostris bankana</name>
    <dbReference type="NCBI Taxonomy" id="172846"/>
    <lineage>
        <taxon>Eukaryota</taxon>
        <taxon>Metazoa</taxon>
        <taxon>Ecdysozoa</taxon>
        <taxon>Arthropoda</taxon>
        <taxon>Chelicerata</taxon>
        <taxon>Arachnida</taxon>
        <taxon>Araneae</taxon>
        <taxon>Araneomorphae</taxon>
        <taxon>Entelegynae</taxon>
        <taxon>Araneoidea</taxon>
        <taxon>Araneidae</taxon>
        <taxon>Caerostris</taxon>
    </lineage>
</organism>
<dbReference type="InterPro" id="IPR051355">
    <property type="entry name" value="Notch/Slit_guidance"/>
</dbReference>
<dbReference type="GO" id="GO:0009986">
    <property type="term" value="C:cell surface"/>
    <property type="evidence" value="ECO:0007669"/>
    <property type="project" value="TreeGrafter"/>
</dbReference>
<dbReference type="GO" id="GO:0008593">
    <property type="term" value="P:regulation of Notch signaling pathway"/>
    <property type="evidence" value="ECO:0007669"/>
    <property type="project" value="UniProtKB-ARBA"/>
</dbReference>
<dbReference type="GO" id="GO:0007411">
    <property type="term" value="P:axon guidance"/>
    <property type="evidence" value="ECO:0007669"/>
    <property type="project" value="TreeGrafter"/>
</dbReference>
<keyword evidence="17" id="KW-1185">Reference proteome</keyword>
<evidence type="ECO:0000256" key="2">
    <source>
        <dbReference type="ARBA" id="ARBA00022473"/>
    </source>
</evidence>
<keyword evidence="3" id="KW-1003">Cell membrane</keyword>
<keyword evidence="13" id="KW-0325">Glycoprotein</keyword>